<organism evidence="1 2">
    <name type="scientific">Glomus cerebriforme</name>
    <dbReference type="NCBI Taxonomy" id="658196"/>
    <lineage>
        <taxon>Eukaryota</taxon>
        <taxon>Fungi</taxon>
        <taxon>Fungi incertae sedis</taxon>
        <taxon>Mucoromycota</taxon>
        <taxon>Glomeromycotina</taxon>
        <taxon>Glomeromycetes</taxon>
        <taxon>Glomerales</taxon>
        <taxon>Glomeraceae</taxon>
        <taxon>Glomus</taxon>
    </lineage>
</organism>
<accession>A0A397SQA6</accession>
<keyword evidence="2" id="KW-1185">Reference proteome</keyword>
<evidence type="ECO:0000313" key="2">
    <source>
        <dbReference type="Proteomes" id="UP000265703"/>
    </source>
</evidence>
<dbReference type="EMBL" id="QKYT01000275">
    <property type="protein sequence ID" value="RIA88188.1"/>
    <property type="molecule type" value="Genomic_DNA"/>
</dbReference>
<sequence>MEVIKRTLYWKEGLFIRFCPKLRKLYTNSITKNDLEMLKILFNNNRYLESYLCSARSELISEELESFFLSWAKRIPQKLLTLIVVGKDSALSENKKFD</sequence>
<gene>
    <name evidence="1" type="ORF">C1645_826724</name>
</gene>
<protein>
    <submittedName>
        <fullName evidence="1">Uncharacterized protein</fullName>
    </submittedName>
</protein>
<proteinExistence type="predicted"/>
<dbReference type="AlphaFoldDB" id="A0A397SQA6"/>
<comment type="caution">
    <text evidence="1">The sequence shown here is derived from an EMBL/GenBank/DDBJ whole genome shotgun (WGS) entry which is preliminary data.</text>
</comment>
<evidence type="ECO:0000313" key="1">
    <source>
        <dbReference type="EMBL" id="RIA88188.1"/>
    </source>
</evidence>
<name>A0A397SQA6_9GLOM</name>
<reference evidence="1 2" key="1">
    <citation type="submission" date="2018-06" db="EMBL/GenBank/DDBJ databases">
        <title>Comparative genomics reveals the genomic features of Rhizophagus irregularis, R. cerebriforme, R. diaphanum and Gigaspora rosea, and their symbiotic lifestyle signature.</title>
        <authorList>
            <person name="Morin E."/>
            <person name="San Clemente H."/>
            <person name="Chen E.C.H."/>
            <person name="De La Providencia I."/>
            <person name="Hainaut M."/>
            <person name="Kuo A."/>
            <person name="Kohler A."/>
            <person name="Murat C."/>
            <person name="Tang N."/>
            <person name="Roy S."/>
            <person name="Loubradou J."/>
            <person name="Henrissat B."/>
            <person name="Grigoriev I.V."/>
            <person name="Corradi N."/>
            <person name="Roux C."/>
            <person name="Martin F.M."/>
        </authorList>
    </citation>
    <scope>NUCLEOTIDE SEQUENCE [LARGE SCALE GENOMIC DNA]</scope>
    <source>
        <strain evidence="1 2">DAOM 227022</strain>
    </source>
</reference>
<dbReference type="Proteomes" id="UP000265703">
    <property type="component" value="Unassembled WGS sequence"/>
</dbReference>